<evidence type="ECO:0000256" key="1">
    <source>
        <dbReference type="SAM" id="MobiDB-lite"/>
    </source>
</evidence>
<protein>
    <submittedName>
        <fullName evidence="2">Uncharacterized protein</fullName>
    </submittedName>
</protein>
<name>A0A0A8ZD62_ARUDO</name>
<feature type="region of interest" description="Disordered" evidence="1">
    <location>
        <begin position="1"/>
        <end position="33"/>
    </location>
</feature>
<feature type="region of interest" description="Disordered" evidence="1">
    <location>
        <begin position="59"/>
        <end position="80"/>
    </location>
</feature>
<organism evidence="2">
    <name type="scientific">Arundo donax</name>
    <name type="common">Giant reed</name>
    <name type="synonym">Donax arundinaceus</name>
    <dbReference type="NCBI Taxonomy" id="35708"/>
    <lineage>
        <taxon>Eukaryota</taxon>
        <taxon>Viridiplantae</taxon>
        <taxon>Streptophyta</taxon>
        <taxon>Embryophyta</taxon>
        <taxon>Tracheophyta</taxon>
        <taxon>Spermatophyta</taxon>
        <taxon>Magnoliopsida</taxon>
        <taxon>Liliopsida</taxon>
        <taxon>Poales</taxon>
        <taxon>Poaceae</taxon>
        <taxon>PACMAD clade</taxon>
        <taxon>Arundinoideae</taxon>
        <taxon>Arundineae</taxon>
        <taxon>Arundo</taxon>
    </lineage>
</organism>
<dbReference type="AlphaFoldDB" id="A0A0A8ZD62"/>
<proteinExistence type="predicted"/>
<dbReference type="EMBL" id="GBRH01265078">
    <property type="protein sequence ID" value="JAD32817.1"/>
    <property type="molecule type" value="Transcribed_RNA"/>
</dbReference>
<sequence>MERGRRAATGESSTLLPGRKISSAATMGESLGAATGEEEIERYDYGGSRIITIKNKIGLKPPHQKLPPAKAPQNKMTKNQQLLRWGLKRREIKERANHDANH</sequence>
<reference evidence="2" key="1">
    <citation type="submission" date="2014-09" db="EMBL/GenBank/DDBJ databases">
        <authorList>
            <person name="Magalhaes I.L.F."/>
            <person name="Oliveira U."/>
            <person name="Santos F.R."/>
            <person name="Vidigal T.H.D.A."/>
            <person name="Brescovit A.D."/>
            <person name="Santos A.J."/>
        </authorList>
    </citation>
    <scope>NUCLEOTIDE SEQUENCE</scope>
    <source>
        <tissue evidence="2">Shoot tissue taken approximately 20 cm above the soil surface</tissue>
    </source>
</reference>
<accession>A0A0A8ZD62</accession>
<reference evidence="2" key="2">
    <citation type="journal article" date="2015" name="Data Brief">
        <title>Shoot transcriptome of the giant reed, Arundo donax.</title>
        <authorList>
            <person name="Barrero R.A."/>
            <person name="Guerrero F.D."/>
            <person name="Moolhuijzen P."/>
            <person name="Goolsby J.A."/>
            <person name="Tidwell J."/>
            <person name="Bellgard S.E."/>
            <person name="Bellgard M.I."/>
        </authorList>
    </citation>
    <scope>NUCLEOTIDE SEQUENCE</scope>
    <source>
        <tissue evidence="2">Shoot tissue taken approximately 20 cm above the soil surface</tissue>
    </source>
</reference>
<evidence type="ECO:0000313" key="2">
    <source>
        <dbReference type="EMBL" id="JAD32817.1"/>
    </source>
</evidence>